<dbReference type="Pfam" id="PF19609">
    <property type="entry name" value="DUF6114"/>
    <property type="match status" value="1"/>
</dbReference>
<keyword evidence="1" id="KW-1133">Transmembrane helix</keyword>
<sequence length="95" mass="9358">MTITALPAGGYSIMGLPGLVDLAPLIFGGLIIGLGTLLWARPPTCTLAGLLVVLLGLGAFVFANLGGYLLGSLLSIIGGSLGHAWAAAESTSPPG</sequence>
<evidence type="ECO:0000256" key="1">
    <source>
        <dbReference type="SAM" id="Phobius"/>
    </source>
</evidence>
<accession>A0ABS4QIL4</accession>
<feature type="transmembrane region" description="Helical" evidence="1">
    <location>
        <begin position="47"/>
        <end position="70"/>
    </location>
</feature>
<name>A0ABS4QIL4_9NOCA</name>
<keyword evidence="1" id="KW-0812">Transmembrane</keyword>
<comment type="caution">
    <text evidence="2">The sequence shown here is derived from an EMBL/GenBank/DDBJ whole genome shotgun (WGS) entry which is preliminary data.</text>
</comment>
<gene>
    <name evidence="2" type="ORF">BJ987_004452</name>
</gene>
<protein>
    <submittedName>
        <fullName evidence="2">Uncharacterized protein</fullName>
    </submittedName>
</protein>
<feature type="transmembrane region" description="Helical" evidence="1">
    <location>
        <begin position="22"/>
        <end position="40"/>
    </location>
</feature>
<proteinExistence type="predicted"/>
<dbReference type="Proteomes" id="UP001519325">
    <property type="component" value="Unassembled WGS sequence"/>
</dbReference>
<dbReference type="EMBL" id="JAGGMR010000001">
    <property type="protein sequence ID" value="MBP2191551.1"/>
    <property type="molecule type" value="Genomic_DNA"/>
</dbReference>
<evidence type="ECO:0000313" key="3">
    <source>
        <dbReference type="Proteomes" id="UP001519325"/>
    </source>
</evidence>
<keyword evidence="1" id="KW-0472">Membrane</keyword>
<dbReference type="InterPro" id="IPR046096">
    <property type="entry name" value="DUF6114"/>
</dbReference>
<keyword evidence="3" id="KW-1185">Reference proteome</keyword>
<organism evidence="2 3">
    <name type="scientific">Nocardia goodfellowii</name>
    <dbReference type="NCBI Taxonomy" id="882446"/>
    <lineage>
        <taxon>Bacteria</taxon>
        <taxon>Bacillati</taxon>
        <taxon>Actinomycetota</taxon>
        <taxon>Actinomycetes</taxon>
        <taxon>Mycobacteriales</taxon>
        <taxon>Nocardiaceae</taxon>
        <taxon>Nocardia</taxon>
    </lineage>
</organism>
<evidence type="ECO:0000313" key="2">
    <source>
        <dbReference type="EMBL" id="MBP2191551.1"/>
    </source>
</evidence>
<reference evidence="2 3" key="1">
    <citation type="submission" date="2021-03" db="EMBL/GenBank/DDBJ databases">
        <title>Sequencing the genomes of 1000 actinobacteria strains.</title>
        <authorList>
            <person name="Klenk H.-P."/>
        </authorList>
    </citation>
    <scope>NUCLEOTIDE SEQUENCE [LARGE SCALE GENOMIC DNA]</scope>
    <source>
        <strain evidence="2 3">DSM 45516</strain>
    </source>
</reference>